<keyword evidence="3" id="KW-1185">Reference proteome</keyword>
<name>A0A3N2GPF2_9PSEU</name>
<dbReference type="PROSITE" id="PS51257">
    <property type="entry name" value="PROKAR_LIPOPROTEIN"/>
    <property type="match status" value="1"/>
</dbReference>
<feature type="signal peptide" evidence="1">
    <location>
        <begin position="1"/>
        <end position="23"/>
    </location>
</feature>
<dbReference type="Proteomes" id="UP000274843">
    <property type="component" value="Unassembled WGS sequence"/>
</dbReference>
<evidence type="ECO:0000313" key="2">
    <source>
        <dbReference type="EMBL" id="ROS38508.1"/>
    </source>
</evidence>
<evidence type="ECO:0000313" key="3">
    <source>
        <dbReference type="Proteomes" id="UP000274843"/>
    </source>
</evidence>
<dbReference type="AlphaFoldDB" id="A0A3N2GPF2"/>
<dbReference type="RefSeq" id="WP_148085678.1">
    <property type="nucleotide sequence ID" value="NZ_RKHY01000001.1"/>
</dbReference>
<reference evidence="2 3" key="1">
    <citation type="submission" date="2018-11" db="EMBL/GenBank/DDBJ databases">
        <title>Sequencing the genomes of 1000 actinobacteria strains.</title>
        <authorList>
            <person name="Klenk H.-P."/>
        </authorList>
    </citation>
    <scope>NUCLEOTIDE SEQUENCE [LARGE SCALE GENOMIC DNA]</scope>
    <source>
        <strain evidence="2 3">DSM 44348</strain>
    </source>
</reference>
<dbReference type="EMBL" id="RKHY01000001">
    <property type="protein sequence ID" value="ROS38508.1"/>
    <property type="molecule type" value="Genomic_DNA"/>
</dbReference>
<protein>
    <recommendedName>
        <fullName evidence="4">Lipoprotein</fullName>
    </recommendedName>
</protein>
<evidence type="ECO:0000256" key="1">
    <source>
        <dbReference type="SAM" id="SignalP"/>
    </source>
</evidence>
<feature type="chain" id="PRO_5018290822" description="Lipoprotein" evidence="1">
    <location>
        <begin position="24"/>
        <end position="154"/>
    </location>
</feature>
<keyword evidence="1" id="KW-0732">Signal</keyword>
<organism evidence="2 3">
    <name type="scientific">Amycolatopsis thermoflava</name>
    <dbReference type="NCBI Taxonomy" id="84480"/>
    <lineage>
        <taxon>Bacteria</taxon>
        <taxon>Bacillati</taxon>
        <taxon>Actinomycetota</taxon>
        <taxon>Actinomycetes</taxon>
        <taxon>Pseudonocardiales</taxon>
        <taxon>Pseudonocardiaceae</taxon>
        <taxon>Amycolatopsis</taxon>
        <taxon>Amycolatopsis methanolica group</taxon>
    </lineage>
</organism>
<accession>A0A3N2GPF2</accession>
<comment type="caution">
    <text evidence="2">The sequence shown here is derived from an EMBL/GenBank/DDBJ whole genome shotgun (WGS) entry which is preliminary data.</text>
</comment>
<evidence type="ECO:0008006" key="4">
    <source>
        <dbReference type="Google" id="ProtNLM"/>
    </source>
</evidence>
<proteinExistence type="predicted"/>
<sequence length="154" mass="16737">MSRVRRAAVAVIGVFALTGCSGATGTPPAEQHAAFAPRFDGLYAGRISVDPNRVELIRYFPNGDAYEANIHNVSDPDETLESMITTYRELLRPGGGKDLGPWKYNADGSFTATSYLAPVTATISNFTPDAFDVHLDSRVPRYVATVHLTFSPDR</sequence>
<dbReference type="GeneID" id="301842260"/>
<gene>
    <name evidence="2" type="ORF">EDD35_0791</name>
</gene>